<dbReference type="Gene3D" id="1.10.1200.10">
    <property type="entry name" value="ACP-like"/>
    <property type="match status" value="2"/>
</dbReference>
<dbReference type="SUPFAM" id="SSF53901">
    <property type="entry name" value="Thiolase-like"/>
    <property type="match status" value="2"/>
</dbReference>
<dbReference type="Pfam" id="PF08659">
    <property type="entry name" value="KR"/>
    <property type="match status" value="2"/>
</dbReference>
<dbReference type="InterPro" id="IPR020841">
    <property type="entry name" value="PKS_Beta-ketoAc_synthase_dom"/>
</dbReference>
<feature type="region of interest" description="C-terminal hotdog fold" evidence="9">
    <location>
        <begin position="1072"/>
        <end position="1211"/>
    </location>
</feature>
<evidence type="ECO:0000256" key="1">
    <source>
        <dbReference type="ARBA" id="ARBA00001957"/>
    </source>
</evidence>
<dbReference type="Pfam" id="PF14765">
    <property type="entry name" value="PS-DH"/>
    <property type="match status" value="1"/>
</dbReference>
<dbReference type="PROSITE" id="PS52004">
    <property type="entry name" value="KS3_2"/>
    <property type="match status" value="2"/>
</dbReference>
<dbReference type="PANTHER" id="PTHR43775">
    <property type="entry name" value="FATTY ACID SYNTHASE"/>
    <property type="match status" value="1"/>
</dbReference>
<dbReference type="SMART" id="SM01294">
    <property type="entry name" value="PKS_PP_betabranch"/>
    <property type="match status" value="2"/>
</dbReference>
<comment type="pathway">
    <text evidence="2">Antibiotic biosynthesis.</text>
</comment>
<dbReference type="InterPro" id="IPR020807">
    <property type="entry name" value="PKS_DH"/>
</dbReference>
<dbReference type="Pfam" id="PF02801">
    <property type="entry name" value="Ketoacyl-synt_C"/>
    <property type="match status" value="2"/>
</dbReference>
<dbReference type="PROSITE" id="PS50075">
    <property type="entry name" value="CARRIER"/>
    <property type="match status" value="2"/>
</dbReference>
<dbReference type="Pfam" id="PF00698">
    <property type="entry name" value="Acyl_transf_1"/>
    <property type="match status" value="2"/>
</dbReference>
<dbReference type="PANTHER" id="PTHR43775:SF51">
    <property type="entry name" value="INACTIVE PHENOLPHTHIOCEROL SYNTHESIS POLYKETIDE SYNTHASE TYPE I PKS1-RELATED"/>
    <property type="match status" value="1"/>
</dbReference>
<dbReference type="InterPro" id="IPR001227">
    <property type="entry name" value="Ac_transferase_dom_sf"/>
</dbReference>
<dbReference type="Pfam" id="PF08990">
    <property type="entry name" value="Docking"/>
    <property type="match status" value="1"/>
</dbReference>
<name>A0A7T7RFU2_9ACTN</name>
<dbReference type="RefSeq" id="WP_200399870.1">
    <property type="nucleotide sequence ID" value="NZ_CP066831.1"/>
</dbReference>
<feature type="active site" description="Proton acceptor; for dehydratase activity" evidence="9">
    <location>
        <position position="967"/>
    </location>
</feature>
<dbReference type="InterPro" id="IPR055123">
    <property type="entry name" value="SpnB-like_Rossmann"/>
</dbReference>
<dbReference type="Gene3D" id="3.40.50.720">
    <property type="entry name" value="NAD(P)-binding Rossmann-like Domain"/>
    <property type="match status" value="2"/>
</dbReference>
<dbReference type="InterPro" id="IPR049551">
    <property type="entry name" value="PKS_DH_C"/>
</dbReference>
<feature type="domain" description="Carrier" evidence="10">
    <location>
        <begin position="1668"/>
        <end position="1743"/>
    </location>
</feature>
<dbReference type="InterPro" id="IPR042104">
    <property type="entry name" value="PKS_dehydratase_sf"/>
</dbReference>
<evidence type="ECO:0000256" key="6">
    <source>
        <dbReference type="ARBA" id="ARBA00023194"/>
    </source>
</evidence>
<gene>
    <name evidence="13" type="ORF">JEQ17_40450</name>
</gene>
<evidence type="ECO:0000256" key="5">
    <source>
        <dbReference type="ARBA" id="ARBA00022679"/>
    </source>
</evidence>
<dbReference type="SUPFAM" id="SSF51735">
    <property type="entry name" value="NAD(P)-binding Rossmann-fold domains"/>
    <property type="match status" value="4"/>
</dbReference>
<feature type="domain" description="Ketosynthase family 3 (KS3)" evidence="11">
    <location>
        <begin position="33"/>
        <end position="459"/>
    </location>
</feature>
<dbReference type="InterPro" id="IPR032821">
    <property type="entry name" value="PKS_assoc"/>
</dbReference>
<feature type="domain" description="Carrier" evidence="10">
    <location>
        <begin position="3225"/>
        <end position="3300"/>
    </location>
</feature>
<dbReference type="InterPro" id="IPR020806">
    <property type="entry name" value="PKS_PP-bd"/>
</dbReference>
<dbReference type="InterPro" id="IPR006162">
    <property type="entry name" value="Ppantetheine_attach_site"/>
</dbReference>
<evidence type="ECO:0000313" key="14">
    <source>
        <dbReference type="Proteomes" id="UP000595636"/>
    </source>
</evidence>
<dbReference type="InterPro" id="IPR018201">
    <property type="entry name" value="Ketoacyl_synth_AS"/>
</dbReference>
<proteinExistence type="predicted"/>
<dbReference type="GO" id="GO:0031177">
    <property type="term" value="F:phosphopantetheine binding"/>
    <property type="evidence" value="ECO:0007669"/>
    <property type="project" value="InterPro"/>
</dbReference>
<dbReference type="InterPro" id="IPR009081">
    <property type="entry name" value="PP-bd_ACP"/>
</dbReference>
<dbReference type="SMART" id="SM00823">
    <property type="entry name" value="PKS_PP"/>
    <property type="match status" value="2"/>
</dbReference>
<evidence type="ECO:0000259" key="11">
    <source>
        <dbReference type="PROSITE" id="PS52004"/>
    </source>
</evidence>
<keyword evidence="5" id="KW-0808">Transferase</keyword>
<dbReference type="InterPro" id="IPR041618">
    <property type="entry name" value="PKS_DE"/>
</dbReference>
<keyword evidence="4" id="KW-0597">Phosphoprotein</keyword>
<dbReference type="FunFam" id="3.40.366.10:FF:000002">
    <property type="entry name" value="Probable polyketide synthase 2"/>
    <property type="match status" value="2"/>
</dbReference>
<feature type="domain" description="Ketosynthase family 3 (KS3)" evidence="11">
    <location>
        <begin position="1763"/>
        <end position="2175"/>
    </location>
</feature>
<dbReference type="GO" id="GO:0033068">
    <property type="term" value="P:macrolide biosynthetic process"/>
    <property type="evidence" value="ECO:0007669"/>
    <property type="project" value="UniProtKB-ARBA"/>
</dbReference>
<evidence type="ECO:0000256" key="2">
    <source>
        <dbReference type="ARBA" id="ARBA00004792"/>
    </source>
</evidence>
<dbReference type="InterPro" id="IPR015083">
    <property type="entry name" value="NorB/c/GfsB-D-like_docking"/>
</dbReference>
<dbReference type="FunFam" id="3.40.47.10:FF:000019">
    <property type="entry name" value="Polyketide synthase type I"/>
    <property type="match status" value="2"/>
</dbReference>
<dbReference type="InterPro" id="IPR050091">
    <property type="entry name" value="PKS_NRPS_Biosynth_Enz"/>
</dbReference>
<dbReference type="InterPro" id="IPR036291">
    <property type="entry name" value="NAD(P)-bd_dom_sf"/>
</dbReference>
<dbReference type="InterPro" id="IPR014043">
    <property type="entry name" value="Acyl_transferase_dom"/>
</dbReference>
<dbReference type="SMART" id="SM00822">
    <property type="entry name" value="PKS_KR"/>
    <property type="match status" value="2"/>
</dbReference>
<dbReference type="InterPro" id="IPR016039">
    <property type="entry name" value="Thiolase-like"/>
</dbReference>
<dbReference type="Pfam" id="PF22953">
    <property type="entry name" value="SpnB_Rossmann"/>
    <property type="match status" value="1"/>
</dbReference>
<dbReference type="CDD" id="cd08952">
    <property type="entry name" value="KR_1_SDR_x"/>
    <property type="match status" value="1"/>
</dbReference>
<accession>A0A7T7RFU2</accession>
<dbReference type="Gene3D" id="3.40.47.10">
    <property type="match status" value="2"/>
</dbReference>
<organism evidence="13 14">
    <name type="scientific">Streptomyces liliifuscus</name>
    <dbReference type="NCBI Taxonomy" id="2797636"/>
    <lineage>
        <taxon>Bacteria</taxon>
        <taxon>Bacillati</taxon>
        <taxon>Actinomycetota</taxon>
        <taxon>Actinomycetes</taxon>
        <taxon>Kitasatosporales</taxon>
        <taxon>Streptomycetaceae</taxon>
        <taxon>Streptomyces</taxon>
    </lineage>
</organism>
<keyword evidence="3" id="KW-0596">Phosphopantetheine</keyword>
<keyword evidence="7" id="KW-0511">Multifunctional enzyme</keyword>
<protein>
    <submittedName>
        <fullName evidence="13">SDR family NAD(P)-dependent oxidoreductase</fullName>
    </submittedName>
</protein>
<dbReference type="InterPro" id="IPR057326">
    <property type="entry name" value="KR_dom"/>
</dbReference>
<keyword evidence="6" id="KW-0045">Antibiotic biosynthesis</keyword>
<evidence type="ECO:0000256" key="8">
    <source>
        <dbReference type="ARBA" id="ARBA00023315"/>
    </source>
</evidence>
<comment type="cofactor">
    <cofactor evidence="1">
        <name>pantetheine 4'-phosphate</name>
        <dbReference type="ChEBI" id="CHEBI:47942"/>
    </cofactor>
</comment>
<dbReference type="SUPFAM" id="SSF55048">
    <property type="entry name" value="Probable ACP-binding domain of malonyl-CoA ACP transacylase"/>
    <property type="match status" value="2"/>
</dbReference>
<dbReference type="Pfam" id="PF00109">
    <property type="entry name" value="ketoacyl-synt"/>
    <property type="match status" value="2"/>
</dbReference>
<dbReference type="SMART" id="SM00827">
    <property type="entry name" value="PKS_AT"/>
    <property type="match status" value="2"/>
</dbReference>
<dbReference type="InterPro" id="IPR049552">
    <property type="entry name" value="PKS_DH_N"/>
</dbReference>
<dbReference type="InterPro" id="IPR036736">
    <property type="entry name" value="ACP-like_sf"/>
</dbReference>
<dbReference type="SUPFAM" id="SSF47336">
    <property type="entry name" value="ACP-like"/>
    <property type="match status" value="2"/>
</dbReference>
<dbReference type="PROSITE" id="PS00012">
    <property type="entry name" value="PHOSPHOPANTETHEINE"/>
    <property type="match status" value="2"/>
</dbReference>
<dbReference type="Gene3D" id="3.40.366.10">
    <property type="entry name" value="Malonyl-Coenzyme A Acyl Carrier Protein, domain 2"/>
    <property type="match status" value="2"/>
</dbReference>
<dbReference type="InterPro" id="IPR014031">
    <property type="entry name" value="Ketoacyl_synth_C"/>
</dbReference>
<dbReference type="Gene3D" id="3.10.129.110">
    <property type="entry name" value="Polyketide synthase dehydratase"/>
    <property type="match status" value="1"/>
</dbReference>
<dbReference type="InterPro" id="IPR016036">
    <property type="entry name" value="Malonyl_transacylase_ACP-bd"/>
</dbReference>
<dbReference type="EMBL" id="CP066831">
    <property type="protein sequence ID" value="QQM45060.1"/>
    <property type="molecule type" value="Genomic_DNA"/>
</dbReference>
<dbReference type="Gene3D" id="6.10.140.1830">
    <property type="match status" value="1"/>
</dbReference>
<keyword evidence="14" id="KW-1185">Reference proteome</keyword>
<dbReference type="SUPFAM" id="SSF52151">
    <property type="entry name" value="FabD/lysophospholipase-like"/>
    <property type="match status" value="2"/>
</dbReference>
<dbReference type="InterPro" id="IPR014030">
    <property type="entry name" value="Ketoacyl_synth_N"/>
</dbReference>
<dbReference type="Gene3D" id="6.10.40.10">
    <property type="match status" value="1"/>
</dbReference>
<evidence type="ECO:0000256" key="4">
    <source>
        <dbReference type="ARBA" id="ARBA00022553"/>
    </source>
</evidence>
<dbReference type="SMART" id="SM00825">
    <property type="entry name" value="PKS_KS"/>
    <property type="match status" value="2"/>
</dbReference>
<dbReference type="GO" id="GO:0006633">
    <property type="term" value="P:fatty acid biosynthetic process"/>
    <property type="evidence" value="ECO:0007669"/>
    <property type="project" value="InterPro"/>
</dbReference>
<evidence type="ECO:0000256" key="3">
    <source>
        <dbReference type="ARBA" id="ARBA00022450"/>
    </source>
</evidence>
<sequence>MANEAKLREYLKRVTTDLHETTERLREVEGRANEPIAIVGMSCRFPGGVETPDQLWELFRSGRDAISGFPEGRGWDIEGLYHPDPDHAGTSYTREGGFISGAERFDAGLFGISPREAVAMDPQQRLLLEASWEALEASGLDPLRLKGSRTGVFVGVMSSDYGIQKGAAVDGAEGHLSTGTHSSIVSGRISYVLGLEGPAVSIDTACSSSLVALHSAAHALRQQECTLALAGGVTVMATPERFVEFSRQRALSPDGRCKAFSADANGTGWSEGVGVLVLERLSDARRNGHEVLAVVRGSALNQDGASNGLTAPNGPSQQRVIRQALANAGLTPAEVDAVEAHGTGTTLGDPIEAQALLATYGQGRDEGRPLWLGSSKSNLGHTQAAAGVAGVIKMVLALRAGLLPKTLHIDEPSPHVDWSAGAIELLGEAREWPQNGRPRRAGVSSFGFSGTNAHVILEEAPAPEAEASEPETADAPAGVLVPWVMSGKSVGALRAQARALLAQQQTAGSSVADVAFSLGVSRAGLEHRGVVLGSSREELLRSLEVLATGAEAPGVVSGRVVDGRLAFLFTGQGAQRVGMGRELASAFPVFAESLERTCDLLDVGLDDLERPLREVLFAEPESDAAGLLTRTVYAQAALFAVEVALFRLVESFGVRPDFVAGHSVGEIAAAHVAGILSLEDAATLVAARGRLMDGLPAGGVMVAVQATESDVRELLEGVDGAGIAAVNGPRAVVLSGSEAAVAPVVEALRERGVKTKQLQVSHAFHSPLMEPMLDDFAAVVEGLKFNAPSLGVVSNVTGEIASAQELCAPGYWVRHVREAVRFGSGVEALVDAGVSSFVELGPDGVLSGMARESLPEDSDVACVPVMRRDRDEVREFLTGLARLNVRGVPVSWEPLTAGGRRVELPTYAFQRERYWLEVPSAVGDVTTVGLVPSEHPLLGAIMRRADVDGVVFTGRWSLRTHPWLGEHRVGSSVVFPGTGFVELLVRAGDEVGCGRIEELTQETPLVVPEHGALQLQVVVGAPEESGLRGVAVYSRVEGADEDVPWTRHASGLLSHSEASPGFELAQWPPAGAEALDVDNLYQRLADAGLVYGERFQGLKAGWIKGENIYAEIRLPEHAVAEAEQYALHPAVLDAALQSSGLNDSPEMQATAYVPFSWSGVSLFAVGASVLRVCVRHVARDRVSLWVADGAGVPVAVVESLVLRAISSAQVGAAGGVPVVAGGGLFEVVWSPVAGVVTGGGDPASDAVVLDVGVGGSVRSVLGRVLEELQECVSGVGGAGSRVVVTRGAVSVGVGGVVDVVSAGVWGLVRSAQAEHPGRFVLVDVGVEGDVEAGVRAALVSGEEQVAVRGGEVFVPRLTRVAAGGGVPSWGASASASASASAGGGGVVLVTGGTGGLGAVVARHLVVSHGVERLVLLSRRGQDAPGAVELVAELAGLGARAEVVACDVSDRVALAAVVDGLGVELSAVVHAAGVVDDGVLGSLTAERLDGVLGPKADAAWYLHELTRELDLSAFVLFSSLSGTVGGAGQGNYAAANAYLDGLAEYRRGLGLPATSLAWGLWEESTGMGSRLTAADLERMDRTGIRTLSVQDGLSLFDAAVASDRSTVVPARFDIAALREQGDTLSPLFRDLTGPRARRSAAITSQDIAAATENALADRLAGLTAEERRTLVLGVVRAQVAQVLGYASAELVEPGRAFQDLGFDSLTAVELRNGLSAVAGVRLPATLVFDYPSSDILADFLLAEVSGEIPAAAAALPALGSVTDDDPIVIVGMGCRYPGGVASPEDLWQLMDEGRDAISEFPTDRGWDLDAIYHPDPTNAGTSYTREGGFIYNAGEFDAAFFGISPREATETDPQQRLLLETAWEAFEQAGIVPADLKGSQTGVFAGVMYHDYAGNIGSGSIVTGRVAYTLGLEGPAVSIDTACSSSLVAIHLAAQSLRQGECTMAVAGGVAVMATPESFIEFSRQRALSPNGRCKAFSADADGTGWGEGVGVLVLERLSDARRNGHEVLAVVRGSALNQDGASNGLTAPNGPSQQRVIRQALANAGLTPAEVDAVEAHGTGTTLGDPIEAQALLATYGQDRDEDQPLWLGSSKSNIGHTKAAAGVAGVIKMVMAMRAGVLPKTLHVGEPSPHVDWSAGAVELLSEAREWPEAGHPRRAGVSSFGISGTNAHVIVEQAPAEETVPESRVEPGVGSGVAELPVPWVVSGKSAVALAGQAERLAGAVSGVDESVAGVGWSLVSGRSVFRHRAVVVGQDLDGLLAGVRELAAGQSDAGDAVSGLVSGVADVSGRRVFVFPGQGSQWVGMAVALLESSPVFGSRLGECAAALEPFVDWSLLDVVRGVDGAASLERVDVVQPVLWAVMVSLAEVWRSVGVEPDAVVGHSQGEIAAAVVGGWLSLPDGARVVALRSRAIREVLAGGGGMLAVQAPADEVASWLQEFEGVGIAAVNGPRSVVLSGTREGLEACVEVWSARGVWVKWVPVDYASHSEQVEQVRERILADLAEITPLSGGVPMLSTMTGEWVADADADGAEGGGLGAGYWVDNLRRPVRFADATRRLTAEGFGAFVEVSAHPVLVMGIEETVDAARAEAGPEDAASVVAVGTLRRGEGGWDQFLRSLAGLFVRGAADPDWKILLGGPHPRVELPTYAFQRRRFWIESVKKDPVAQAADPVDEAFWAAVESEDMASLADSLQVETDALRGVLPALNSWRARRREESLVDGWRYREEWKPVPAPATTAVTGAWTVAVPTTHRDTAAVNALLDGLRRNGADLRVIEVSGDDPEALTEQLRGDTPEGEQPVGVLSLLAIDDRPHPGHPELTEGIAATIALVRALDALEANSRLWCVTSQAVAAIDSSEVGNPAQATVWGMGASLALDHPDTWGGLLDLPSEIDARTADLLCAVLASEEPEDQIAIRTAGLFARRMVRARLDDAATPPARSWQPHGTVLVTGGTGGIGAHVALRLARDGVEHLVLTSRSGAEARGAAGLEAELAVLGAKVTFAACDIADREAVRELIASLPEAAPLTGVFHLAGAVPEGEQQLSAITLDDFSRMTRAKIGGAMHLDELLGDRDLEVFVTFSSGSAVWGNANQAAYGGANAFLDALAHNRRSRGLPATSIAWGLWGGEGADADTDAQLRRIGVRAMEPRLALDILRQVLDHGTGHLIATDIDWQRFAPVFTISRARPLLDGLAEVRAALSEGTETAAPDEDTTGQDSIAVRLAGLSPAERDHALLDVVRTQVAAVLRYSDAADVEPDHSFKDLGFDSVTAVELRNRLNTASGLRLPATTVFDYATPLALTAHLKSELFQDEGAAAGAVPLLAELDRLEASVTSLPSADIERMRLTSRLQGLVTKLNEIVGAGVPETEALADRLEAATADDIFDLIDKDLGLG</sequence>
<evidence type="ECO:0000256" key="9">
    <source>
        <dbReference type="PROSITE-ProRule" id="PRU01363"/>
    </source>
</evidence>
<evidence type="ECO:0000256" key="7">
    <source>
        <dbReference type="ARBA" id="ARBA00023268"/>
    </source>
</evidence>
<evidence type="ECO:0000259" key="10">
    <source>
        <dbReference type="PROSITE" id="PS50075"/>
    </source>
</evidence>
<dbReference type="PROSITE" id="PS52019">
    <property type="entry name" value="PKS_MFAS_DH"/>
    <property type="match status" value="1"/>
</dbReference>
<dbReference type="InterPro" id="IPR016035">
    <property type="entry name" value="Acyl_Trfase/lysoPLipase"/>
</dbReference>
<dbReference type="GO" id="GO:0004315">
    <property type="term" value="F:3-oxoacyl-[acyl-carrier-protein] synthase activity"/>
    <property type="evidence" value="ECO:0007669"/>
    <property type="project" value="InterPro"/>
</dbReference>
<keyword evidence="8" id="KW-0012">Acyltransferase</keyword>
<dbReference type="Proteomes" id="UP000595636">
    <property type="component" value="Chromosome"/>
</dbReference>
<dbReference type="FunFam" id="1.10.1200.10:FF:000007">
    <property type="entry name" value="Probable polyketide synthase pks17"/>
    <property type="match status" value="2"/>
</dbReference>
<dbReference type="CDD" id="cd00833">
    <property type="entry name" value="PKS"/>
    <property type="match status" value="2"/>
</dbReference>
<feature type="domain" description="PKS/mFAS DH" evidence="12">
    <location>
        <begin position="935"/>
        <end position="1211"/>
    </location>
</feature>
<dbReference type="Pfam" id="PF21089">
    <property type="entry name" value="PKS_DH_N"/>
    <property type="match status" value="1"/>
</dbReference>
<evidence type="ECO:0000259" key="12">
    <source>
        <dbReference type="PROSITE" id="PS52019"/>
    </source>
</evidence>
<dbReference type="Gene3D" id="3.30.70.3290">
    <property type="match status" value="2"/>
</dbReference>
<dbReference type="InterPro" id="IPR049900">
    <property type="entry name" value="PKS_mFAS_DH"/>
</dbReference>
<dbReference type="PROSITE" id="PS00606">
    <property type="entry name" value="KS3_1"/>
    <property type="match status" value="2"/>
</dbReference>
<dbReference type="InterPro" id="IPR036299">
    <property type="entry name" value="Polyketide_synth_docking_sf"/>
</dbReference>
<dbReference type="Pfam" id="PF18369">
    <property type="entry name" value="PKS_DE"/>
    <property type="match status" value="1"/>
</dbReference>
<dbReference type="CDD" id="cd08956">
    <property type="entry name" value="KR_3_FAS_SDR_x"/>
    <property type="match status" value="1"/>
</dbReference>
<feature type="active site" description="Proton donor; for dehydratase activity" evidence="9">
    <location>
        <position position="1133"/>
    </location>
</feature>
<dbReference type="GO" id="GO:0004312">
    <property type="term" value="F:fatty acid synthase activity"/>
    <property type="evidence" value="ECO:0007669"/>
    <property type="project" value="TreeGrafter"/>
</dbReference>
<dbReference type="KEGG" id="slf:JEQ17_40450"/>
<dbReference type="InterPro" id="IPR013968">
    <property type="entry name" value="PKS_KR"/>
</dbReference>
<dbReference type="Pfam" id="PF00550">
    <property type="entry name" value="PP-binding"/>
    <property type="match status" value="2"/>
</dbReference>
<dbReference type="SUPFAM" id="SSF101173">
    <property type="entry name" value="Docking domain B of the erythromycin polyketide synthase (DEBS)"/>
    <property type="match status" value="1"/>
</dbReference>
<dbReference type="NCBIfam" id="NF045894">
    <property type="entry name" value="PKS_plus_SDR"/>
    <property type="match status" value="1"/>
</dbReference>
<dbReference type="SMART" id="SM00826">
    <property type="entry name" value="PKS_DH"/>
    <property type="match status" value="1"/>
</dbReference>
<dbReference type="Pfam" id="PF16197">
    <property type="entry name" value="KAsynt_C_assoc"/>
    <property type="match status" value="2"/>
</dbReference>
<feature type="region of interest" description="N-terminal hotdog fold" evidence="9">
    <location>
        <begin position="935"/>
        <end position="1060"/>
    </location>
</feature>
<evidence type="ECO:0000313" key="13">
    <source>
        <dbReference type="EMBL" id="QQM45060.1"/>
    </source>
</evidence>
<reference evidence="13 14" key="1">
    <citation type="submission" date="2020-12" db="EMBL/GenBank/DDBJ databases">
        <title>A novel species.</title>
        <authorList>
            <person name="Li K."/>
        </authorList>
    </citation>
    <scope>NUCLEOTIDE SEQUENCE [LARGE SCALE GENOMIC DNA]</scope>
    <source>
        <strain evidence="13 14">ZYC-3</strain>
    </source>
</reference>